<gene>
    <name evidence="1" type="ORF">H5410_006596</name>
</gene>
<dbReference type="AlphaFoldDB" id="A0A9J6AAZ2"/>
<evidence type="ECO:0000313" key="2">
    <source>
        <dbReference type="Proteomes" id="UP000824120"/>
    </source>
</evidence>
<reference evidence="1 2" key="1">
    <citation type="submission" date="2020-09" db="EMBL/GenBank/DDBJ databases">
        <title>De no assembly of potato wild relative species, Solanum commersonii.</title>
        <authorList>
            <person name="Cho K."/>
        </authorList>
    </citation>
    <scope>NUCLEOTIDE SEQUENCE [LARGE SCALE GENOMIC DNA]</scope>
    <source>
        <strain evidence="1">LZ3.2</strain>
        <tissue evidence="1">Leaf</tissue>
    </source>
</reference>
<protein>
    <submittedName>
        <fullName evidence="1">Uncharacterized protein</fullName>
    </submittedName>
</protein>
<keyword evidence="2" id="KW-1185">Reference proteome</keyword>
<evidence type="ECO:0000313" key="1">
    <source>
        <dbReference type="EMBL" id="KAG5621378.1"/>
    </source>
</evidence>
<organism evidence="1 2">
    <name type="scientific">Solanum commersonii</name>
    <name type="common">Commerson's wild potato</name>
    <name type="synonym">Commerson's nightshade</name>
    <dbReference type="NCBI Taxonomy" id="4109"/>
    <lineage>
        <taxon>Eukaryota</taxon>
        <taxon>Viridiplantae</taxon>
        <taxon>Streptophyta</taxon>
        <taxon>Embryophyta</taxon>
        <taxon>Tracheophyta</taxon>
        <taxon>Spermatophyta</taxon>
        <taxon>Magnoliopsida</taxon>
        <taxon>eudicotyledons</taxon>
        <taxon>Gunneridae</taxon>
        <taxon>Pentapetalae</taxon>
        <taxon>asterids</taxon>
        <taxon>lamiids</taxon>
        <taxon>Solanales</taxon>
        <taxon>Solanaceae</taxon>
        <taxon>Solanoideae</taxon>
        <taxon>Solaneae</taxon>
        <taxon>Solanum</taxon>
    </lineage>
</organism>
<proteinExistence type="predicted"/>
<dbReference type="Proteomes" id="UP000824120">
    <property type="component" value="Chromosome 2"/>
</dbReference>
<accession>A0A9J6AAZ2</accession>
<comment type="caution">
    <text evidence="1">The sequence shown here is derived from an EMBL/GenBank/DDBJ whole genome shotgun (WGS) entry which is preliminary data.</text>
</comment>
<dbReference type="EMBL" id="JACXVP010000002">
    <property type="protein sequence ID" value="KAG5621378.1"/>
    <property type="molecule type" value="Genomic_DNA"/>
</dbReference>
<name>A0A9J6AAZ2_SOLCO</name>
<sequence>MTEEFVPRHLPMRQAKQNHMTVSIGSTRSNKSIKKTLSSGKFALKKGSTEKLFDLSESMNPHLAPPLSKIGERRTRYTNICESH</sequence>